<accession>A0ABQ0KVP7</accession>
<evidence type="ECO:0000313" key="2">
    <source>
        <dbReference type="EMBL" id="GAT42600.1"/>
    </source>
</evidence>
<feature type="compositionally biased region" description="Acidic residues" evidence="1">
    <location>
        <begin position="19"/>
        <end position="38"/>
    </location>
</feature>
<dbReference type="Gene3D" id="3.60.130.30">
    <property type="match status" value="1"/>
</dbReference>
<proteinExistence type="predicted"/>
<evidence type="ECO:0000313" key="3">
    <source>
        <dbReference type="Proteomes" id="UP000815677"/>
    </source>
</evidence>
<sequence>MEYFAVDADALARRAAAELEGDSDVDSDKGEENEEDDEEHHPCIEDSKLDASVTLVTCFDPAIADAPPLRDLKRKRSEDLDGCEGQRTELLTHNDLPLSSHSRPNFAGPSDNRQRKRRRLHRKAAREDAQTISGSKIKAFCAKRTNTAARTPVEIDLDSKAAREPVSSTSFVCLNDSTLNGRREKAAKGAAKASAKKKPKDAAQNTPPPPALLPTSGNFTKEELLALGMTEDIWDGISQVVYVDSKGRELAILCGQPRDTLASNWGRDVATAGAVLMEQAASMLSPLDEPASGGNQKKKKKKKRKRNTRRGDHRAETVGVGIGNGRKGPMNFCNDKDDATVLDSLLASEPFKRIAGFCNSIFLNFAPRLHEYYEKSMDALFDWDPRLRRIFKRGTSVFPSCTFNFGPQTITLPHLDLLNLAWGWCFITAFGRFDPSRGGHLILWDLKRLIRFPPGASIAIPSALLRHSNVSIQQGETRYSFTQFAAGGLFRFVESGFQLNESLKEQVARMSQQEREAFIEARAARFSEGLKLYNIHSSA</sequence>
<name>A0ABQ0KVP7_MYCCL</name>
<organism evidence="2 3">
    <name type="scientific">Mycena chlorophos</name>
    <name type="common">Agaric fungus</name>
    <name type="synonym">Agaricus chlorophos</name>
    <dbReference type="NCBI Taxonomy" id="658473"/>
    <lineage>
        <taxon>Eukaryota</taxon>
        <taxon>Fungi</taxon>
        <taxon>Dikarya</taxon>
        <taxon>Basidiomycota</taxon>
        <taxon>Agaricomycotina</taxon>
        <taxon>Agaricomycetes</taxon>
        <taxon>Agaricomycetidae</taxon>
        <taxon>Agaricales</taxon>
        <taxon>Marasmiineae</taxon>
        <taxon>Mycenaceae</taxon>
        <taxon>Mycena</taxon>
    </lineage>
</organism>
<feature type="compositionally biased region" description="Basic residues" evidence="1">
    <location>
        <begin position="296"/>
        <end position="308"/>
    </location>
</feature>
<protein>
    <submittedName>
        <fullName evidence="2">Uncharacterized protein</fullName>
    </submittedName>
</protein>
<dbReference type="Proteomes" id="UP000815677">
    <property type="component" value="Unassembled WGS sequence"/>
</dbReference>
<evidence type="ECO:0000256" key="1">
    <source>
        <dbReference type="SAM" id="MobiDB-lite"/>
    </source>
</evidence>
<feature type="compositionally biased region" description="Basic and acidic residues" evidence="1">
    <location>
        <begin position="68"/>
        <end position="92"/>
    </location>
</feature>
<feature type="region of interest" description="Disordered" evidence="1">
    <location>
        <begin position="67"/>
        <end position="131"/>
    </location>
</feature>
<feature type="region of interest" description="Disordered" evidence="1">
    <location>
        <begin position="182"/>
        <end position="217"/>
    </location>
</feature>
<keyword evidence="3" id="KW-1185">Reference proteome</keyword>
<reference evidence="2" key="1">
    <citation type="submission" date="2014-09" db="EMBL/GenBank/DDBJ databases">
        <title>Genome sequence of the luminous mushroom Mycena chlorophos for searching fungal bioluminescence genes.</title>
        <authorList>
            <person name="Tanaka Y."/>
            <person name="Kasuga D."/>
            <person name="Oba Y."/>
            <person name="Hase S."/>
            <person name="Sato K."/>
            <person name="Oba Y."/>
            <person name="Sakakibara Y."/>
        </authorList>
    </citation>
    <scope>NUCLEOTIDE SEQUENCE</scope>
</reference>
<dbReference type="EMBL" id="DF838113">
    <property type="protein sequence ID" value="GAT42600.1"/>
    <property type="molecule type" value="Genomic_DNA"/>
</dbReference>
<feature type="region of interest" description="Disordered" evidence="1">
    <location>
        <begin position="285"/>
        <end position="320"/>
    </location>
</feature>
<feature type="region of interest" description="Disordered" evidence="1">
    <location>
        <begin position="16"/>
        <end position="46"/>
    </location>
</feature>
<feature type="compositionally biased region" description="Basic residues" evidence="1">
    <location>
        <begin position="114"/>
        <end position="124"/>
    </location>
</feature>
<gene>
    <name evidence="2" type="ORF">MCHLO_00310</name>
</gene>